<sequence length="153" mass="17408">MKDLKSCNGEVSFILQNTPFLSPQGIVPNFALEMLIRLMYTRMNQLLFYVDELDIVEVIDASAKLPSGILRGHVTVFGQYKECMLARQQLPNSTRVITGSYIRIFIDKELRNHNTTDACKFSGYSLDNPSFDVCLPSSCDHYNTLMTLSRSRN</sequence>
<gene>
    <name evidence="2" type="ORF">LOAG_11735</name>
</gene>
<dbReference type="OrthoDB" id="4794873at2759"/>
<dbReference type="RefSeq" id="XP_003147301.1">
    <property type="nucleotide sequence ID" value="XM_003147253.1"/>
</dbReference>
<feature type="non-terminal residue" evidence="2">
    <location>
        <position position="153"/>
    </location>
</feature>
<dbReference type="KEGG" id="loa:LOAG_11735"/>
<dbReference type="InterPro" id="IPR006621">
    <property type="entry name" value="Nose-resist-to-fluoxetine_N"/>
</dbReference>
<dbReference type="CTD" id="9949194"/>
<feature type="domain" description="Nose resistant-to-fluoxetine protein N-terminal" evidence="1">
    <location>
        <begin position="54"/>
        <end position="141"/>
    </location>
</feature>
<dbReference type="Pfam" id="PF20146">
    <property type="entry name" value="NRF"/>
    <property type="match status" value="1"/>
</dbReference>
<dbReference type="InParanoid" id="A0A1S0TME8"/>
<dbReference type="EMBL" id="JH712338">
    <property type="protein sequence ID" value="EFO16767.1"/>
    <property type="molecule type" value="Genomic_DNA"/>
</dbReference>
<dbReference type="InterPro" id="IPR052728">
    <property type="entry name" value="O2_lipid_transport_reg"/>
</dbReference>
<evidence type="ECO:0000313" key="2">
    <source>
        <dbReference type="EMBL" id="EFO16767.1"/>
    </source>
</evidence>
<protein>
    <recommendedName>
        <fullName evidence="1">Nose resistant-to-fluoxetine protein N-terminal domain-containing protein</fullName>
    </recommendedName>
</protein>
<dbReference type="AlphaFoldDB" id="A0A1S0TME8"/>
<reference evidence="2" key="1">
    <citation type="submission" date="2012-04" db="EMBL/GenBank/DDBJ databases">
        <title>The Genome Sequence of Loa loa.</title>
        <authorList>
            <consortium name="The Broad Institute Genome Sequencing Platform"/>
            <consortium name="Broad Institute Genome Sequencing Center for Infectious Disease"/>
            <person name="Nutman T.B."/>
            <person name="Fink D.L."/>
            <person name="Russ C."/>
            <person name="Young S."/>
            <person name="Zeng Q."/>
            <person name="Gargeya S."/>
            <person name="Alvarado L."/>
            <person name="Berlin A."/>
            <person name="Chapman S.B."/>
            <person name="Chen Z."/>
            <person name="Freedman E."/>
            <person name="Gellesch M."/>
            <person name="Goldberg J."/>
            <person name="Griggs A."/>
            <person name="Gujja S."/>
            <person name="Heilman E.R."/>
            <person name="Heiman D."/>
            <person name="Howarth C."/>
            <person name="Mehta T."/>
            <person name="Neiman D."/>
            <person name="Pearson M."/>
            <person name="Roberts A."/>
            <person name="Saif S."/>
            <person name="Shea T."/>
            <person name="Shenoy N."/>
            <person name="Sisk P."/>
            <person name="Stolte C."/>
            <person name="Sykes S."/>
            <person name="White J."/>
            <person name="Yandava C."/>
            <person name="Haas B."/>
            <person name="Henn M.R."/>
            <person name="Nusbaum C."/>
            <person name="Birren B."/>
        </authorList>
    </citation>
    <scope>NUCLEOTIDE SEQUENCE [LARGE SCALE GENOMIC DNA]</scope>
</reference>
<accession>A0A1S0TME8</accession>
<evidence type="ECO:0000259" key="1">
    <source>
        <dbReference type="Pfam" id="PF20146"/>
    </source>
</evidence>
<proteinExistence type="predicted"/>
<organism evidence="2">
    <name type="scientific">Loa loa</name>
    <name type="common">Eye worm</name>
    <name type="synonym">Filaria loa</name>
    <dbReference type="NCBI Taxonomy" id="7209"/>
    <lineage>
        <taxon>Eukaryota</taxon>
        <taxon>Metazoa</taxon>
        <taxon>Ecdysozoa</taxon>
        <taxon>Nematoda</taxon>
        <taxon>Chromadorea</taxon>
        <taxon>Rhabditida</taxon>
        <taxon>Spirurina</taxon>
        <taxon>Spiruromorpha</taxon>
        <taxon>Filarioidea</taxon>
        <taxon>Onchocercidae</taxon>
        <taxon>Loa</taxon>
    </lineage>
</organism>
<dbReference type="PANTHER" id="PTHR11161:SF55">
    <property type="entry name" value="NOSE RESISTANT-TO-FLUOXETINE PROTEIN N-TERMINAL DOMAIN-CONTAINING PROTEIN"/>
    <property type="match status" value="1"/>
</dbReference>
<dbReference type="GeneID" id="9949194"/>
<name>A0A1S0TME8_LOALO</name>
<dbReference type="PANTHER" id="PTHR11161">
    <property type="entry name" value="O-ACYLTRANSFERASE"/>
    <property type="match status" value="1"/>
</dbReference>